<feature type="transmembrane region" description="Helical" evidence="1">
    <location>
        <begin position="20"/>
        <end position="41"/>
    </location>
</feature>
<proteinExistence type="predicted"/>
<name>A0A9J5X7C7_SOLCO</name>
<accession>A0A9J5X7C7</accession>
<organism evidence="2 3">
    <name type="scientific">Solanum commersonii</name>
    <name type="common">Commerson's wild potato</name>
    <name type="synonym">Commerson's nightshade</name>
    <dbReference type="NCBI Taxonomy" id="4109"/>
    <lineage>
        <taxon>Eukaryota</taxon>
        <taxon>Viridiplantae</taxon>
        <taxon>Streptophyta</taxon>
        <taxon>Embryophyta</taxon>
        <taxon>Tracheophyta</taxon>
        <taxon>Spermatophyta</taxon>
        <taxon>Magnoliopsida</taxon>
        <taxon>eudicotyledons</taxon>
        <taxon>Gunneridae</taxon>
        <taxon>Pentapetalae</taxon>
        <taxon>asterids</taxon>
        <taxon>lamiids</taxon>
        <taxon>Solanales</taxon>
        <taxon>Solanaceae</taxon>
        <taxon>Solanoideae</taxon>
        <taxon>Solaneae</taxon>
        <taxon>Solanum</taxon>
    </lineage>
</organism>
<keyword evidence="1" id="KW-1133">Transmembrane helix</keyword>
<reference evidence="2 3" key="1">
    <citation type="submission" date="2020-09" db="EMBL/GenBank/DDBJ databases">
        <title>De no assembly of potato wild relative species, Solanum commersonii.</title>
        <authorList>
            <person name="Cho K."/>
        </authorList>
    </citation>
    <scope>NUCLEOTIDE SEQUENCE [LARGE SCALE GENOMIC DNA]</scope>
    <source>
        <strain evidence="2">LZ3.2</strain>
        <tissue evidence="2">Leaf</tissue>
    </source>
</reference>
<keyword evidence="1" id="KW-0812">Transmembrane</keyword>
<keyword evidence="1" id="KW-0472">Membrane</keyword>
<evidence type="ECO:0000313" key="2">
    <source>
        <dbReference type="EMBL" id="KAG5583158.1"/>
    </source>
</evidence>
<dbReference type="Proteomes" id="UP000824120">
    <property type="component" value="Chromosome 10"/>
</dbReference>
<evidence type="ECO:0000313" key="3">
    <source>
        <dbReference type="Proteomes" id="UP000824120"/>
    </source>
</evidence>
<gene>
    <name evidence="2" type="ORF">H5410_053785</name>
</gene>
<evidence type="ECO:0000256" key="1">
    <source>
        <dbReference type="SAM" id="Phobius"/>
    </source>
</evidence>
<keyword evidence="3" id="KW-1185">Reference proteome</keyword>
<dbReference type="OrthoDB" id="10596826at2759"/>
<sequence>MVKCCPDHVILLAVTNAWTLLTHLVIFYCRAFSSPVLFQLLRVDRKILQIPVLLRKAAQTLYGDPLIRLQILSRGCGFVTRICRFIHFEFEAPPNPPYAAWKSAGVIEITCRDYNTAFIVSFRYKRFKYFIISSEGGCGRIDNDGWAMHSGDDWGSDEQ</sequence>
<dbReference type="AlphaFoldDB" id="A0A9J5X7C7"/>
<protein>
    <submittedName>
        <fullName evidence="2">Uncharacterized protein</fullName>
    </submittedName>
</protein>
<dbReference type="EMBL" id="JACXVP010000010">
    <property type="protein sequence ID" value="KAG5583158.1"/>
    <property type="molecule type" value="Genomic_DNA"/>
</dbReference>
<comment type="caution">
    <text evidence="2">The sequence shown here is derived from an EMBL/GenBank/DDBJ whole genome shotgun (WGS) entry which is preliminary data.</text>
</comment>